<evidence type="ECO:0000313" key="2">
    <source>
        <dbReference type="Proteomes" id="UP000178406"/>
    </source>
</evidence>
<comment type="caution">
    <text evidence="1">The sequence shown here is derived from an EMBL/GenBank/DDBJ whole genome shotgun (WGS) entry which is preliminary data.</text>
</comment>
<dbReference type="Proteomes" id="UP000178406">
    <property type="component" value="Unassembled WGS sequence"/>
</dbReference>
<dbReference type="EMBL" id="MFHQ01000013">
    <property type="protein sequence ID" value="OGF74587.1"/>
    <property type="molecule type" value="Genomic_DNA"/>
</dbReference>
<dbReference type="Gene3D" id="1.10.530.10">
    <property type="match status" value="1"/>
</dbReference>
<reference evidence="1 2" key="1">
    <citation type="journal article" date="2016" name="Nat. Commun.">
        <title>Thousands of microbial genomes shed light on interconnected biogeochemical processes in an aquifer system.</title>
        <authorList>
            <person name="Anantharaman K."/>
            <person name="Brown C.T."/>
            <person name="Hug L.A."/>
            <person name="Sharon I."/>
            <person name="Castelle C.J."/>
            <person name="Probst A.J."/>
            <person name="Thomas B.C."/>
            <person name="Singh A."/>
            <person name="Wilkins M.J."/>
            <person name="Karaoz U."/>
            <person name="Brodie E.L."/>
            <person name="Williams K.H."/>
            <person name="Hubbard S.S."/>
            <person name="Banfield J.F."/>
        </authorList>
    </citation>
    <scope>NUCLEOTIDE SEQUENCE [LARGE SCALE GENOMIC DNA]</scope>
</reference>
<dbReference type="STRING" id="1798338.A3J56_03430"/>
<sequence length="395" mass="45017">MLPTPVPQANEQATFTISAATPTIQHVVSPVLLKQKSEGAREFLKSAPVKEFACTIQKGKKKQKVSGREIALAFLDPVTLEDHYATIGICFSYSQETITVLDGDFSIQWLRGKGITHFAFEAQRNNVQLVLLDSKHWMSETQRGEYYFPYTDDFLFMEFVLDGGRFLLSQIRQAQEELCALIVRSRTFPSQQLCEIFHDDMLLNIALIEQMDEDEFGNACPQAETLPPQNRIFQNCAEYSVFKVLAHYARNKHDAFRYAGSRMGAIGHMQFTRKTYLDIAINKYPEAKLMRDFETGARDLKNSIKAAICLLDYELSQMPTKIHQIFRLDYRAGGLYPAVAYNGGKNRAQCVFRQKRSGKQCRATRAAWKETAGYITKHQGIWHIINNLVSLLGQN</sequence>
<accession>A0A1F5WG64</accession>
<organism evidence="1 2">
    <name type="scientific">Candidatus Giovannonibacteria bacterium RIFCSPHIGHO2_02_FULL_46_20</name>
    <dbReference type="NCBI Taxonomy" id="1798338"/>
    <lineage>
        <taxon>Bacteria</taxon>
        <taxon>Candidatus Giovannoniibacteriota</taxon>
    </lineage>
</organism>
<dbReference type="AlphaFoldDB" id="A0A1F5WG64"/>
<name>A0A1F5WG64_9BACT</name>
<gene>
    <name evidence="1" type="ORF">A3J56_03430</name>
</gene>
<evidence type="ECO:0000313" key="1">
    <source>
        <dbReference type="EMBL" id="OGF74587.1"/>
    </source>
</evidence>
<proteinExistence type="predicted"/>
<protein>
    <submittedName>
        <fullName evidence="1">Uncharacterized protein</fullName>
    </submittedName>
</protein>